<dbReference type="EMBL" id="AQGQ01000156">
    <property type="protein sequence ID" value="EOD53890.1"/>
    <property type="molecule type" value="Genomic_DNA"/>
</dbReference>
<comment type="caution">
    <text evidence="2">The sequence shown here is derived from an EMBL/GenBank/DDBJ whole genome shotgun (WGS) entry which is preliminary data.</text>
</comment>
<protein>
    <submittedName>
        <fullName evidence="2">CheW domain-containing protein</fullName>
    </submittedName>
</protein>
<keyword evidence="3" id="KW-1185">Reference proteome</keyword>
<dbReference type="SMART" id="SM00260">
    <property type="entry name" value="CheW"/>
    <property type="match status" value="1"/>
</dbReference>
<dbReference type="PIRSF" id="PIRSF020479">
    <property type="entry name" value="UCP020479_CheW"/>
    <property type="match status" value="1"/>
</dbReference>
<name>R1GQA9_9GAMM</name>
<dbReference type="GO" id="GO:0007165">
    <property type="term" value="P:signal transduction"/>
    <property type="evidence" value="ECO:0007669"/>
    <property type="project" value="InterPro"/>
</dbReference>
<proteinExistence type="predicted"/>
<organism evidence="2 3">
    <name type="scientific">Aeromonas molluscorum 848</name>
    <dbReference type="NCBI Taxonomy" id="1268236"/>
    <lineage>
        <taxon>Bacteria</taxon>
        <taxon>Pseudomonadati</taxon>
        <taxon>Pseudomonadota</taxon>
        <taxon>Gammaproteobacteria</taxon>
        <taxon>Aeromonadales</taxon>
        <taxon>Aeromonadaceae</taxon>
        <taxon>Aeromonas</taxon>
    </lineage>
</organism>
<dbReference type="PATRIC" id="fig|1268236.3.peg.3368"/>
<accession>R1GQA9</accession>
<gene>
    <name evidence="2" type="ORF">G113_17248</name>
</gene>
<dbReference type="AlphaFoldDB" id="R1GQA9"/>
<dbReference type="PROSITE" id="PS50851">
    <property type="entry name" value="CHEW"/>
    <property type="match status" value="1"/>
</dbReference>
<dbReference type="Pfam" id="PF01584">
    <property type="entry name" value="CheW"/>
    <property type="match status" value="1"/>
</dbReference>
<feature type="domain" description="CheW-like" evidence="1">
    <location>
        <begin position="66"/>
        <end position="200"/>
    </location>
</feature>
<evidence type="ECO:0000313" key="2">
    <source>
        <dbReference type="EMBL" id="EOD53890.1"/>
    </source>
</evidence>
<dbReference type="InterPro" id="IPR002545">
    <property type="entry name" value="CheW-lke_dom"/>
</dbReference>
<reference evidence="2 3" key="1">
    <citation type="journal article" date="2013" name="Genome Announc.">
        <title>Draft Genome Sequence of Aeromonas molluscorum Strain 848TT, Isolated from Bivalve Molluscs.</title>
        <authorList>
            <person name="Spataro N."/>
            <person name="Farfan M."/>
            <person name="Albarral V."/>
            <person name="Sanglas A."/>
            <person name="Loren J.G."/>
            <person name="Fuste M.C."/>
            <person name="Bosch E."/>
        </authorList>
    </citation>
    <scope>NUCLEOTIDE SEQUENCE [LARGE SCALE GENOMIC DNA]</scope>
    <source>
        <strain evidence="2 3">848</strain>
    </source>
</reference>
<evidence type="ECO:0000259" key="1">
    <source>
        <dbReference type="PROSITE" id="PS50851"/>
    </source>
</evidence>
<sequence length="207" mass="23192">MEVEASPDVETLAVVTEALLAEPEPQYEPVPVALPVETLQSETAAELAESLLPDAAPWQNIEMGNEFQALFFEVAGVTFAVPLMELGGIHQLGEVSALFGQPKWYRGIMTQREQQMSVVDTALWVMPEKDLEVADYNYLIMLGESNWGLACHHLKGTELLHRDQVKWRHQEGKRPWLAGMVKEKMCALLHVRELLVLLARGVNITGY</sequence>
<dbReference type="InterPro" id="IPR036061">
    <property type="entry name" value="CheW-like_dom_sf"/>
</dbReference>
<evidence type="ECO:0000313" key="3">
    <source>
        <dbReference type="Proteomes" id="UP000013526"/>
    </source>
</evidence>
<dbReference type="Proteomes" id="UP000013526">
    <property type="component" value="Unassembled WGS sequence"/>
</dbReference>
<dbReference type="InterPro" id="IPR014506">
    <property type="entry name" value="UCP020479_CheW"/>
</dbReference>
<dbReference type="GO" id="GO:0006935">
    <property type="term" value="P:chemotaxis"/>
    <property type="evidence" value="ECO:0007669"/>
    <property type="project" value="InterPro"/>
</dbReference>
<dbReference type="SUPFAM" id="SSF50341">
    <property type="entry name" value="CheW-like"/>
    <property type="match status" value="1"/>
</dbReference>